<proteinExistence type="predicted"/>
<dbReference type="Gene3D" id="1.20.120.330">
    <property type="entry name" value="Nucleotidyltransferases domain 2"/>
    <property type="match status" value="1"/>
</dbReference>
<dbReference type="InterPro" id="IPR054515">
    <property type="entry name" value="YgxA-like_substrate-bd"/>
</dbReference>
<dbReference type="Pfam" id="PF18576">
    <property type="entry name" value="HTH_52"/>
    <property type="match status" value="1"/>
</dbReference>
<dbReference type="EMBL" id="JACHGZ010000066">
    <property type="protein sequence ID" value="MBB5150558.1"/>
    <property type="molecule type" value="Genomic_DNA"/>
</dbReference>
<dbReference type="Pfam" id="PF22339">
    <property type="entry name" value="YgxA-like_sub_bind"/>
    <property type="match status" value="1"/>
</dbReference>
<feature type="domain" description="YgxA-like substrate binding" evidence="3">
    <location>
        <begin position="119"/>
        <end position="218"/>
    </location>
</feature>
<evidence type="ECO:0000259" key="3">
    <source>
        <dbReference type="Pfam" id="PF22339"/>
    </source>
</evidence>
<dbReference type="RefSeq" id="WP_096552214.1">
    <property type="nucleotide sequence ID" value="NZ_AP018335.1"/>
</dbReference>
<dbReference type="Gene3D" id="1.10.10.10">
    <property type="entry name" value="Winged helix-like DNA-binding domain superfamily/Winged helix DNA-binding domain"/>
    <property type="match status" value="1"/>
</dbReference>
<dbReference type="Gene3D" id="3.30.460.10">
    <property type="entry name" value="Beta Polymerase, domain 2"/>
    <property type="match status" value="1"/>
</dbReference>
<name>A0A840Q265_URETH</name>
<comment type="caution">
    <text evidence="4">The sequence shown here is derived from an EMBL/GenBank/DDBJ whole genome shotgun (WGS) entry which is preliminary data.</text>
</comment>
<dbReference type="Proteomes" id="UP000557217">
    <property type="component" value="Unassembled WGS sequence"/>
</dbReference>
<sequence>MDYILRSIYQERASQPETLGVILVNKREDQINLTDTFDTIILIIVKEAQQPIFTKHYCYEERKVAMHVVTEDLINKWIYIGRNRRLVDWIFHGKVMFERNEYMSNLKMKLEDFSFFGRKIKAGVQFAKLVRSYHEGKEFFQRGDYLDAYNHVVKSLQYLARLSIIESGLYPEVTVWSQVKKIEPSIYKLYEELVTSRESIEKRLELLFLAIEFSMNSRIQSCSQHIMETLITKDLWTIQDLHNHHELRYYSVELELFVEFLIEKGYIIIEEIESKNESISHRLYRANTKHYHEQ</sequence>
<accession>A0A840Q265</accession>
<evidence type="ECO:0000313" key="5">
    <source>
        <dbReference type="Proteomes" id="UP000557217"/>
    </source>
</evidence>
<evidence type="ECO:0008006" key="6">
    <source>
        <dbReference type="Google" id="ProtNLM"/>
    </source>
</evidence>
<evidence type="ECO:0000259" key="2">
    <source>
        <dbReference type="Pfam" id="PF18576"/>
    </source>
</evidence>
<protein>
    <recommendedName>
        <fullName evidence="6">Nucleotidyltransferase-like domain-containing protein</fullName>
    </recommendedName>
</protein>
<feature type="domain" description="Nucleotidyltransferase-like" evidence="1">
    <location>
        <begin position="1"/>
        <end position="118"/>
    </location>
</feature>
<dbReference type="AlphaFoldDB" id="A0A840Q265"/>
<dbReference type="InterPro" id="IPR043519">
    <property type="entry name" value="NT_sf"/>
</dbReference>
<reference evidence="4 5" key="1">
    <citation type="submission" date="2020-08" db="EMBL/GenBank/DDBJ databases">
        <title>Genomic Encyclopedia of Type Strains, Phase IV (KMG-IV): sequencing the most valuable type-strain genomes for metagenomic binning, comparative biology and taxonomic classification.</title>
        <authorList>
            <person name="Goeker M."/>
        </authorList>
    </citation>
    <scope>NUCLEOTIDE SEQUENCE [LARGE SCALE GENOMIC DNA]</scope>
    <source>
        <strain evidence="4 5">DSM 10633</strain>
    </source>
</reference>
<evidence type="ECO:0000259" key="1">
    <source>
        <dbReference type="Pfam" id="PF14540"/>
    </source>
</evidence>
<dbReference type="InterPro" id="IPR041143">
    <property type="entry name" value="YgxA_HTH"/>
</dbReference>
<evidence type="ECO:0000313" key="4">
    <source>
        <dbReference type="EMBL" id="MBB5150558.1"/>
    </source>
</evidence>
<dbReference type="InterPro" id="IPR029348">
    <property type="entry name" value="NTF-like"/>
</dbReference>
<organism evidence="4 5">
    <name type="scientific">Ureibacillus thermosphaericus</name>
    <dbReference type="NCBI Taxonomy" id="51173"/>
    <lineage>
        <taxon>Bacteria</taxon>
        <taxon>Bacillati</taxon>
        <taxon>Bacillota</taxon>
        <taxon>Bacilli</taxon>
        <taxon>Bacillales</taxon>
        <taxon>Caryophanaceae</taxon>
        <taxon>Ureibacillus</taxon>
    </lineage>
</organism>
<dbReference type="InterPro" id="IPR036388">
    <property type="entry name" value="WH-like_DNA-bd_sf"/>
</dbReference>
<keyword evidence="5" id="KW-1185">Reference proteome</keyword>
<dbReference type="Pfam" id="PF14540">
    <property type="entry name" value="NTF-like"/>
    <property type="match status" value="1"/>
</dbReference>
<gene>
    <name evidence="4" type="ORF">HNR36_002985</name>
</gene>
<feature type="domain" description="YgxA-like helix-turn-helix" evidence="2">
    <location>
        <begin position="224"/>
        <end position="285"/>
    </location>
</feature>